<dbReference type="OrthoDB" id="5389341at2"/>
<dbReference type="Pfam" id="PF02737">
    <property type="entry name" value="3HCDH_N"/>
    <property type="match status" value="1"/>
</dbReference>
<dbReference type="EMBL" id="LGSI01000073">
    <property type="protein sequence ID" value="OCR21752.1"/>
    <property type="molecule type" value="Genomic_DNA"/>
</dbReference>
<dbReference type="FunFam" id="1.10.1040.50:FF:000005">
    <property type="entry name" value="Probable 3-hydroxyacyl-CoA dehydrogenase"/>
    <property type="match status" value="1"/>
</dbReference>
<evidence type="ECO:0000256" key="8">
    <source>
        <dbReference type="ARBA" id="ARBA00023239"/>
    </source>
</evidence>
<dbReference type="InterPro" id="IPR006108">
    <property type="entry name" value="3HC_DH_C"/>
</dbReference>
<dbReference type="FunFam" id="3.90.226.10:FF:000047">
    <property type="entry name" value="Probable 3-hydroxyacyl-CoA dehydrogenase"/>
    <property type="match status" value="1"/>
</dbReference>
<evidence type="ECO:0000256" key="7">
    <source>
        <dbReference type="ARBA" id="ARBA00023098"/>
    </source>
</evidence>
<dbReference type="PANTHER" id="PTHR43612:SF3">
    <property type="entry name" value="TRIFUNCTIONAL ENZYME SUBUNIT ALPHA, MITOCHONDRIAL"/>
    <property type="match status" value="1"/>
</dbReference>
<protein>
    <submittedName>
        <fullName evidence="13">3-hydroxyacyl-CoA dehydrogenase</fullName>
    </submittedName>
</protein>
<dbReference type="InterPro" id="IPR036291">
    <property type="entry name" value="NAD(P)-bd_dom_sf"/>
</dbReference>
<dbReference type="PANTHER" id="PTHR43612">
    <property type="entry name" value="TRIFUNCTIONAL ENZYME SUBUNIT ALPHA"/>
    <property type="match status" value="1"/>
</dbReference>
<dbReference type="SUPFAM" id="SSF52096">
    <property type="entry name" value="ClpP/crotonase"/>
    <property type="match status" value="1"/>
</dbReference>
<organism evidence="13 14">
    <name type="scientific">Pseudomonas syringae</name>
    <dbReference type="NCBI Taxonomy" id="317"/>
    <lineage>
        <taxon>Bacteria</taxon>
        <taxon>Pseudomonadati</taxon>
        <taxon>Pseudomonadota</taxon>
        <taxon>Gammaproteobacteria</taxon>
        <taxon>Pseudomonadales</taxon>
        <taxon>Pseudomonadaceae</taxon>
        <taxon>Pseudomonas</taxon>
    </lineage>
</organism>
<dbReference type="Pfam" id="PF00378">
    <property type="entry name" value="ECH_1"/>
    <property type="match status" value="1"/>
</dbReference>
<evidence type="ECO:0000256" key="3">
    <source>
        <dbReference type="ARBA" id="ARBA00022832"/>
    </source>
</evidence>
<dbReference type="InterPro" id="IPR006176">
    <property type="entry name" value="3-OHacyl-CoA_DH_NAD-bd"/>
</dbReference>
<proteinExistence type="inferred from homology"/>
<dbReference type="CDD" id="cd06558">
    <property type="entry name" value="crotonase-like"/>
    <property type="match status" value="1"/>
</dbReference>
<dbReference type="Proteomes" id="UP000093104">
    <property type="component" value="Unassembled WGS sequence"/>
</dbReference>
<evidence type="ECO:0000313" key="14">
    <source>
        <dbReference type="Proteomes" id="UP000093104"/>
    </source>
</evidence>
<keyword evidence="4" id="KW-0442">Lipid degradation</keyword>
<reference evidence="13 14" key="1">
    <citation type="submission" date="2015-07" db="EMBL/GenBank/DDBJ databases">
        <title>Draft genome sequence of a diazotrophic, plant growth-promoting rhizobacterium of the Pseudomonas syringae complex.</title>
        <authorList>
            <person name="Patten C.L."/>
            <person name="Jeong H."/>
        </authorList>
    </citation>
    <scope>NUCLEOTIDE SEQUENCE [LARGE SCALE GENOMIC DNA]</scope>
    <source>
        <strain evidence="13 14">GR12-2</strain>
    </source>
</reference>
<evidence type="ECO:0000256" key="4">
    <source>
        <dbReference type="ARBA" id="ARBA00022963"/>
    </source>
</evidence>
<keyword evidence="7" id="KW-0443">Lipid metabolism</keyword>
<feature type="domain" description="3-hydroxyacyl-CoA dehydrogenase C-terminal" evidence="11">
    <location>
        <begin position="499"/>
        <end position="599"/>
    </location>
</feature>
<comment type="similarity">
    <text evidence="2">In the central section; belongs to the 3-hydroxyacyl-CoA dehydrogenase family.</text>
</comment>
<keyword evidence="8" id="KW-0456">Lyase</keyword>
<feature type="domain" description="3-hydroxyacyl-CoA dehydrogenase NAD binding" evidence="12">
    <location>
        <begin position="318"/>
        <end position="496"/>
    </location>
</feature>
<evidence type="ECO:0000256" key="10">
    <source>
        <dbReference type="ARBA" id="ARBA00049556"/>
    </source>
</evidence>
<evidence type="ECO:0000259" key="11">
    <source>
        <dbReference type="Pfam" id="PF00725"/>
    </source>
</evidence>
<dbReference type="Pfam" id="PF00725">
    <property type="entry name" value="3HCDH"/>
    <property type="match status" value="1"/>
</dbReference>
<evidence type="ECO:0000259" key="12">
    <source>
        <dbReference type="Pfam" id="PF02737"/>
    </source>
</evidence>
<comment type="catalytic activity">
    <reaction evidence="10">
        <text>a (3S)-3-hydroxyacyl-CoA + NAD(+) = a 3-oxoacyl-CoA + NADH + H(+)</text>
        <dbReference type="Rhea" id="RHEA:22432"/>
        <dbReference type="ChEBI" id="CHEBI:15378"/>
        <dbReference type="ChEBI" id="CHEBI:57318"/>
        <dbReference type="ChEBI" id="CHEBI:57540"/>
        <dbReference type="ChEBI" id="CHEBI:57945"/>
        <dbReference type="ChEBI" id="CHEBI:90726"/>
        <dbReference type="EC" id="1.1.1.35"/>
    </reaction>
</comment>
<dbReference type="UniPathway" id="UPA00659"/>
<evidence type="ECO:0000256" key="1">
    <source>
        <dbReference type="ARBA" id="ARBA00005005"/>
    </source>
</evidence>
<evidence type="ECO:0000313" key="13">
    <source>
        <dbReference type="EMBL" id="OCR21752.1"/>
    </source>
</evidence>
<keyword evidence="5" id="KW-0560">Oxidoreductase</keyword>
<name>A0A1C7YVJ4_PSESX</name>
<evidence type="ECO:0000256" key="5">
    <source>
        <dbReference type="ARBA" id="ARBA00023002"/>
    </source>
</evidence>
<accession>A0A1C7YVJ4</accession>
<dbReference type="SUPFAM" id="SSF48179">
    <property type="entry name" value="6-phosphogluconate dehydrogenase C-terminal domain-like"/>
    <property type="match status" value="2"/>
</dbReference>
<dbReference type="InterPro" id="IPR050136">
    <property type="entry name" value="FA_oxidation_alpha_subunit"/>
</dbReference>
<dbReference type="InterPro" id="IPR008927">
    <property type="entry name" value="6-PGluconate_DH-like_C_sf"/>
</dbReference>
<dbReference type="GO" id="GO:0004300">
    <property type="term" value="F:enoyl-CoA hydratase activity"/>
    <property type="evidence" value="ECO:0007669"/>
    <property type="project" value="TreeGrafter"/>
</dbReference>
<comment type="pathway">
    <text evidence="1">Lipid metabolism; fatty acid beta-oxidation.</text>
</comment>
<evidence type="ECO:0000256" key="9">
    <source>
        <dbReference type="ARBA" id="ARBA00023268"/>
    </source>
</evidence>
<sequence>MTDAIRYEKGQDQIVILTIDMPGQSANTMNAVYRDAMAASVARLQDEHASIAGVIITSAKPTFFAGGDLNELIQVGKDRAQWFQAMVTELKAQLRSLETLGKPVVAAINGAALGGGWEICLACHHRIALNSGGVSIGLPEVTLGLLPGGGGVVRMVRRLGLEKALPYLLEGKKLGAQQALQAGLIDQLAANSDEMLAMARQWIMANPDARQPWDTPGYQLPGGTPAQPNIAQMLAIAPSILRNKTQGCYPAPEKILCAAVEGAQVNFDTALAIETRYFTELVTGQIAKNMIGTFWFQLNEINAGRSRPQGPPAFITRKAGVLGAGMMGAGIAYVCACAGIAVVLKDVNFAAAQKGKEHSAKLLDKQVAAGRMDDQKREAILARIHPTGRDSDLEGCDLIIEAVFEDRELKAKVSAAAEQFALQNAVIASNTSTLPITGLAQAVSRPERFIGLHFFSPVDKMQLVEIIKGQRTSAATLSRAFDFVLQIKKIPIVVADSRGFFTSRVFATFTHEGIAMLGEGISAAMIENEARKAGMPVGPLAISDEVSLSLMSHIRQQALKDLTTEGQSVAQHPAFAVVDLLVNEYKRLGKAAGAGFYDYPEGAPKQLWPELKSRFERADVQICGQDVRDRLLFIQAIETVRCLEEGVLLSVADANIGSIFGIGFAGWTGGALQFINQYGIKAFIDRARYLAGHYGDRFEPPALLLEKALKGELF</sequence>
<evidence type="ECO:0000256" key="2">
    <source>
        <dbReference type="ARBA" id="ARBA00007005"/>
    </source>
</evidence>
<dbReference type="GO" id="GO:0070403">
    <property type="term" value="F:NAD+ binding"/>
    <property type="evidence" value="ECO:0007669"/>
    <property type="project" value="InterPro"/>
</dbReference>
<dbReference type="FunFam" id="3.40.50.720:FF:000009">
    <property type="entry name" value="Fatty oxidation complex, alpha subunit"/>
    <property type="match status" value="1"/>
</dbReference>
<dbReference type="GO" id="GO:0016509">
    <property type="term" value="F:long-chain (3S)-3-hydroxyacyl-CoA dehydrogenase (NAD+) activity"/>
    <property type="evidence" value="ECO:0007669"/>
    <property type="project" value="TreeGrafter"/>
</dbReference>
<dbReference type="SUPFAM" id="SSF51735">
    <property type="entry name" value="NAD(P)-binding Rossmann-fold domains"/>
    <property type="match status" value="1"/>
</dbReference>
<dbReference type="InterPro" id="IPR001753">
    <property type="entry name" value="Enoyl-CoA_hydra/iso"/>
</dbReference>
<dbReference type="RefSeq" id="WP_065836268.1">
    <property type="nucleotide sequence ID" value="NZ_LGSI01000073.1"/>
</dbReference>
<dbReference type="Gene3D" id="1.10.1040.50">
    <property type="match status" value="1"/>
</dbReference>
<gene>
    <name evidence="13" type="ORF">AFK24_27655</name>
</gene>
<dbReference type="Gene3D" id="3.90.226.10">
    <property type="entry name" value="2-enoyl-CoA Hydratase, Chain A, domain 1"/>
    <property type="match status" value="1"/>
</dbReference>
<keyword evidence="6" id="KW-0520">NAD</keyword>
<dbReference type="GO" id="GO:0006635">
    <property type="term" value="P:fatty acid beta-oxidation"/>
    <property type="evidence" value="ECO:0007669"/>
    <property type="project" value="UniProtKB-UniPathway"/>
</dbReference>
<dbReference type="Gene3D" id="3.40.50.720">
    <property type="entry name" value="NAD(P)-binding Rossmann-like Domain"/>
    <property type="match status" value="1"/>
</dbReference>
<dbReference type="InterPro" id="IPR029045">
    <property type="entry name" value="ClpP/crotonase-like_dom_sf"/>
</dbReference>
<dbReference type="AlphaFoldDB" id="A0A1C7YVJ4"/>
<keyword evidence="3" id="KW-0276">Fatty acid metabolism</keyword>
<keyword evidence="9" id="KW-0511">Multifunctional enzyme</keyword>
<dbReference type="PATRIC" id="fig|317.243.peg.2124"/>
<evidence type="ECO:0000256" key="6">
    <source>
        <dbReference type="ARBA" id="ARBA00023027"/>
    </source>
</evidence>
<comment type="caution">
    <text evidence="13">The sequence shown here is derived from an EMBL/GenBank/DDBJ whole genome shotgun (WGS) entry which is preliminary data.</text>
</comment>